<dbReference type="KEGG" id="acy:Anacy_3394"/>
<protein>
    <submittedName>
        <fullName evidence="1">Uncharacterized protein</fullName>
    </submittedName>
</protein>
<dbReference type="AlphaFoldDB" id="K9ZJT6"/>
<evidence type="ECO:0000313" key="2">
    <source>
        <dbReference type="Proteomes" id="UP000010474"/>
    </source>
</evidence>
<sequence length="37" mass="4176">MNYPYEKIRFLIISCISPKELGIARTIAHPENTLGGE</sequence>
<gene>
    <name evidence="1" type="ordered locus">Anacy_3394</name>
</gene>
<name>K9ZJT6_ANACC</name>
<keyword evidence="2" id="KW-1185">Reference proteome</keyword>
<organism evidence="1 2">
    <name type="scientific">Anabaena cylindrica (strain ATCC 27899 / PCC 7122)</name>
    <dbReference type="NCBI Taxonomy" id="272123"/>
    <lineage>
        <taxon>Bacteria</taxon>
        <taxon>Bacillati</taxon>
        <taxon>Cyanobacteriota</taxon>
        <taxon>Cyanophyceae</taxon>
        <taxon>Nostocales</taxon>
        <taxon>Nostocaceae</taxon>
        <taxon>Anabaena</taxon>
    </lineage>
</organism>
<evidence type="ECO:0000313" key="1">
    <source>
        <dbReference type="EMBL" id="AFZ58797.1"/>
    </source>
</evidence>
<dbReference type="HOGENOM" id="CLU_3339259_0_0_3"/>
<dbReference type="Proteomes" id="UP000010474">
    <property type="component" value="Chromosome"/>
</dbReference>
<reference evidence="2" key="1">
    <citation type="journal article" date="2013" name="Proc. Natl. Acad. Sci. U.S.A.">
        <title>Improving the coverage of the cyanobacterial phylum using diversity-driven genome sequencing.</title>
        <authorList>
            <person name="Shih P.M."/>
            <person name="Wu D."/>
            <person name="Latifi A."/>
            <person name="Axen S.D."/>
            <person name="Fewer D.P."/>
            <person name="Talla E."/>
            <person name="Calteau A."/>
            <person name="Cai F."/>
            <person name="Tandeau de Marsac N."/>
            <person name="Rippka R."/>
            <person name="Herdman M."/>
            <person name="Sivonen K."/>
            <person name="Coursin T."/>
            <person name="Laurent T."/>
            <person name="Goodwin L."/>
            <person name="Nolan M."/>
            <person name="Davenport K.W."/>
            <person name="Han C.S."/>
            <person name="Rubin E.M."/>
            <person name="Eisen J.A."/>
            <person name="Woyke T."/>
            <person name="Gugger M."/>
            <person name="Kerfeld C.A."/>
        </authorList>
    </citation>
    <scope>NUCLEOTIDE SEQUENCE [LARGE SCALE GENOMIC DNA]</scope>
    <source>
        <strain evidence="2">ATCC 27899 / PCC 7122</strain>
    </source>
</reference>
<dbReference type="EMBL" id="CP003659">
    <property type="protein sequence ID" value="AFZ58797.1"/>
    <property type="molecule type" value="Genomic_DNA"/>
</dbReference>
<accession>K9ZJT6</accession>
<proteinExistence type="predicted"/>